<dbReference type="InterPro" id="IPR024079">
    <property type="entry name" value="MetalloPept_cat_dom_sf"/>
</dbReference>
<dbReference type="PROSITE" id="PS51885">
    <property type="entry name" value="NEPRILYSIN"/>
    <property type="match status" value="1"/>
</dbReference>
<organism evidence="1 2">
    <name type="scientific">Rhipicephalus microplus</name>
    <name type="common">Cattle tick</name>
    <name type="synonym">Boophilus microplus</name>
    <dbReference type="NCBI Taxonomy" id="6941"/>
    <lineage>
        <taxon>Eukaryota</taxon>
        <taxon>Metazoa</taxon>
        <taxon>Ecdysozoa</taxon>
        <taxon>Arthropoda</taxon>
        <taxon>Chelicerata</taxon>
        <taxon>Arachnida</taxon>
        <taxon>Acari</taxon>
        <taxon>Parasitiformes</taxon>
        <taxon>Ixodida</taxon>
        <taxon>Ixodoidea</taxon>
        <taxon>Ixodidae</taxon>
        <taxon>Rhipicephalinae</taxon>
        <taxon>Rhipicephalus</taxon>
        <taxon>Boophilus</taxon>
    </lineage>
</organism>
<comment type="caution">
    <text evidence="1">The sequence shown here is derived from an EMBL/GenBank/DDBJ whole genome shotgun (WGS) entry which is preliminary data.</text>
</comment>
<dbReference type="InterPro" id="IPR000718">
    <property type="entry name" value="Peptidase_M13"/>
</dbReference>
<gene>
    <name evidence="1" type="ORF">HPB51_016570</name>
</gene>
<dbReference type="SUPFAM" id="SSF55486">
    <property type="entry name" value="Metalloproteases ('zincins'), catalytic domain"/>
    <property type="match status" value="1"/>
</dbReference>
<dbReference type="AlphaFoldDB" id="A0A9J6EAM6"/>
<dbReference type="Proteomes" id="UP000821866">
    <property type="component" value="Chromosome 3"/>
</dbReference>
<keyword evidence="2" id="KW-1185">Reference proteome</keyword>
<evidence type="ECO:0000313" key="1">
    <source>
        <dbReference type="EMBL" id="KAH8031386.1"/>
    </source>
</evidence>
<protein>
    <submittedName>
        <fullName evidence="1">Uncharacterized protein</fullName>
    </submittedName>
</protein>
<dbReference type="GO" id="GO:0004222">
    <property type="term" value="F:metalloendopeptidase activity"/>
    <property type="evidence" value="ECO:0007669"/>
    <property type="project" value="InterPro"/>
</dbReference>
<sequence>MTSAKIYAENQDCLFPGTGGGPPDLEIQGAVASVDVALTALEAASVANASTGTSVSLWDTIFGFLPDDKLFFSFFCYLHCGQLDGERLCNVPLRHSAGFSRVFGCKSGSAMNPEKKCRMSE</sequence>
<dbReference type="GO" id="GO:0006508">
    <property type="term" value="P:proteolysis"/>
    <property type="evidence" value="ECO:0007669"/>
    <property type="project" value="InterPro"/>
</dbReference>
<proteinExistence type="predicted"/>
<reference evidence="1" key="2">
    <citation type="submission" date="2021-09" db="EMBL/GenBank/DDBJ databases">
        <authorList>
            <person name="Jia N."/>
            <person name="Wang J."/>
            <person name="Shi W."/>
            <person name="Du L."/>
            <person name="Sun Y."/>
            <person name="Zhan W."/>
            <person name="Jiang J."/>
            <person name="Wang Q."/>
            <person name="Zhang B."/>
            <person name="Ji P."/>
            <person name="Sakyi L.B."/>
            <person name="Cui X."/>
            <person name="Yuan T."/>
            <person name="Jiang B."/>
            <person name="Yang W."/>
            <person name="Lam T.T.-Y."/>
            <person name="Chang Q."/>
            <person name="Ding S."/>
            <person name="Wang X."/>
            <person name="Zhu J."/>
            <person name="Ruan X."/>
            <person name="Zhao L."/>
            <person name="Wei J."/>
            <person name="Que T."/>
            <person name="Du C."/>
            <person name="Cheng J."/>
            <person name="Dai P."/>
            <person name="Han X."/>
            <person name="Huang E."/>
            <person name="Gao Y."/>
            <person name="Liu J."/>
            <person name="Shao H."/>
            <person name="Ye R."/>
            <person name="Li L."/>
            <person name="Wei W."/>
            <person name="Wang X."/>
            <person name="Wang C."/>
            <person name="Huo Q."/>
            <person name="Li W."/>
            <person name="Guo W."/>
            <person name="Chen H."/>
            <person name="Chen S."/>
            <person name="Zhou L."/>
            <person name="Zhou L."/>
            <person name="Ni X."/>
            <person name="Tian J."/>
            <person name="Zhou Y."/>
            <person name="Sheng Y."/>
            <person name="Liu T."/>
            <person name="Pan Y."/>
            <person name="Xia L."/>
            <person name="Li J."/>
            <person name="Zhao F."/>
            <person name="Cao W."/>
        </authorList>
    </citation>
    <scope>NUCLEOTIDE SEQUENCE</scope>
    <source>
        <strain evidence="1">Rmic-2018</strain>
        <tissue evidence="1">Larvae</tissue>
    </source>
</reference>
<accession>A0A9J6EAM6</accession>
<dbReference type="Gene3D" id="3.40.390.10">
    <property type="entry name" value="Collagenase (Catalytic Domain)"/>
    <property type="match status" value="1"/>
</dbReference>
<reference evidence="1" key="1">
    <citation type="journal article" date="2020" name="Cell">
        <title>Large-Scale Comparative Analyses of Tick Genomes Elucidate Their Genetic Diversity and Vector Capacities.</title>
        <authorList>
            <consortium name="Tick Genome and Microbiome Consortium (TIGMIC)"/>
            <person name="Jia N."/>
            <person name="Wang J."/>
            <person name="Shi W."/>
            <person name="Du L."/>
            <person name="Sun Y."/>
            <person name="Zhan W."/>
            <person name="Jiang J.F."/>
            <person name="Wang Q."/>
            <person name="Zhang B."/>
            <person name="Ji P."/>
            <person name="Bell-Sakyi L."/>
            <person name="Cui X.M."/>
            <person name="Yuan T.T."/>
            <person name="Jiang B.G."/>
            <person name="Yang W.F."/>
            <person name="Lam T.T."/>
            <person name="Chang Q.C."/>
            <person name="Ding S.J."/>
            <person name="Wang X.J."/>
            <person name="Zhu J.G."/>
            <person name="Ruan X.D."/>
            <person name="Zhao L."/>
            <person name="Wei J.T."/>
            <person name="Ye R.Z."/>
            <person name="Que T.C."/>
            <person name="Du C.H."/>
            <person name="Zhou Y.H."/>
            <person name="Cheng J.X."/>
            <person name="Dai P.F."/>
            <person name="Guo W.B."/>
            <person name="Han X.H."/>
            <person name="Huang E.J."/>
            <person name="Li L.F."/>
            <person name="Wei W."/>
            <person name="Gao Y.C."/>
            <person name="Liu J.Z."/>
            <person name="Shao H.Z."/>
            <person name="Wang X."/>
            <person name="Wang C.C."/>
            <person name="Yang T.C."/>
            <person name="Huo Q.B."/>
            <person name="Li W."/>
            <person name="Chen H.Y."/>
            <person name="Chen S.E."/>
            <person name="Zhou L.G."/>
            <person name="Ni X.B."/>
            <person name="Tian J.H."/>
            <person name="Sheng Y."/>
            <person name="Liu T."/>
            <person name="Pan Y.S."/>
            <person name="Xia L.Y."/>
            <person name="Li J."/>
            <person name="Zhao F."/>
            <person name="Cao W.C."/>
        </authorList>
    </citation>
    <scope>NUCLEOTIDE SEQUENCE</scope>
    <source>
        <strain evidence="1">Rmic-2018</strain>
    </source>
</reference>
<dbReference type="EMBL" id="JABSTU010000005">
    <property type="protein sequence ID" value="KAH8031386.1"/>
    <property type="molecule type" value="Genomic_DNA"/>
</dbReference>
<name>A0A9J6EAM6_RHIMP</name>
<evidence type="ECO:0000313" key="2">
    <source>
        <dbReference type="Proteomes" id="UP000821866"/>
    </source>
</evidence>